<proteinExistence type="predicted"/>
<organism evidence="1 2">
    <name type="scientific">Janthinobacterium agaricidamnosum NBRC 102515 = DSM 9628</name>
    <dbReference type="NCBI Taxonomy" id="1349767"/>
    <lineage>
        <taxon>Bacteria</taxon>
        <taxon>Pseudomonadati</taxon>
        <taxon>Pseudomonadota</taxon>
        <taxon>Betaproteobacteria</taxon>
        <taxon>Burkholderiales</taxon>
        <taxon>Oxalobacteraceae</taxon>
        <taxon>Janthinobacterium</taxon>
    </lineage>
</organism>
<dbReference type="HOGENOM" id="CLU_2879864_0_0_4"/>
<protein>
    <submittedName>
        <fullName evidence="1">Uncharacterized protein</fullName>
    </submittedName>
</protein>
<evidence type="ECO:0000313" key="1">
    <source>
        <dbReference type="EMBL" id="CDG81394.1"/>
    </source>
</evidence>
<dbReference type="Proteomes" id="UP000027604">
    <property type="component" value="Chromosome I"/>
</dbReference>
<sequence length="63" mass="6825">MVKQRLPKGSRYLLRRPISRQAGGIVTLGAASSSSSDDENLAFVIDHMAVGKQADIIMIRARA</sequence>
<reference evidence="1 2" key="1">
    <citation type="journal article" date="2015" name="Genome Announc.">
        <title>Genome Sequence of Mushroom Soft-Rot Pathogen Janthinobacterium agaricidamnosum.</title>
        <authorList>
            <person name="Graupner K."/>
            <person name="Lackner G."/>
            <person name="Hertweck C."/>
        </authorList>
    </citation>
    <scope>NUCLEOTIDE SEQUENCE [LARGE SCALE GENOMIC DNA]</scope>
    <source>
        <strain evidence="2">NBRC 102515 / DSM 9628</strain>
    </source>
</reference>
<dbReference type="STRING" id="1349767.GJA_735"/>
<gene>
    <name evidence="1" type="ORF">GJA_735</name>
</gene>
<dbReference type="AlphaFoldDB" id="W0UXW3"/>
<dbReference type="EMBL" id="HG322949">
    <property type="protein sequence ID" value="CDG81394.1"/>
    <property type="molecule type" value="Genomic_DNA"/>
</dbReference>
<evidence type="ECO:0000313" key="2">
    <source>
        <dbReference type="Proteomes" id="UP000027604"/>
    </source>
</evidence>
<dbReference type="KEGG" id="jag:GJA_735"/>
<keyword evidence="2" id="KW-1185">Reference proteome</keyword>
<name>W0UXW3_9BURK</name>
<accession>W0UXW3</accession>